<dbReference type="InterPro" id="IPR050361">
    <property type="entry name" value="MPP/UQCRC_Complex"/>
</dbReference>
<evidence type="ECO:0000256" key="3">
    <source>
        <dbReference type="RuleBase" id="RU004447"/>
    </source>
</evidence>
<comment type="similarity">
    <text evidence="2 3">Belongs to the peptidase M16 family.</text>
</comment>
<dbReference type="SUPFAM" id="SSF63411">
    <property type="entry name" value="LuxS/MPP-like metallohydrolase"/>
    <property type="match status" value="4"/>
</dbReference>
<reference evidence="7" key="1">
    <citation type="submission" date="2023-03" db="EMBL/GenBank/DDBJ databases">
        <title>Chitinimonas shenzhenensis gen. nov., sp. nov., a novel member of family Burkholderiaceae isolated from activated sludge collected in Shen Zhen, China.</title>
        <authorList>
            <person name="Wang X."/>
        </authorList>
    </citation>
    <scope>NUCLEOTIDE SEQUENCE</scope>
    <source>
        <strain evidence="7">DQS-5</strain>
    </source>
</reference>
<dbReference type="Proteomes" id="UP001172778">
    <property type="component" value="Unassembled WGS sequence"/>
</dbReference>
<evidence type="ECO:0000259" key="6">
    <source>
        <dbReference type="Pfam" id="PF05193"/>
    </source>
</evidence>
<dbReference type="Pfam" id="PF00675">
    <property type="entry name" value="Peptidase_M16"/>
    <property type="match status" value="1"/>
</dbReference>
<feature type="domain" description="Peptidase M16 C-terminal" evidence="6">
    <location>
        <begin position="672"/>
        <end position="846"/>
    </location>
</feature>
<keyword evidence="4" id="KW-0732">Signal</keyword>
<feature type="signal peptide" evidence="4">
    <location>
        <begin position="1"/>
        <end position="24"/>
    </location>
</feature>
<dbReference type="InterPro" id="IPR001431">
    <property type="entry name" value="Pept_M16_Zn_BS"/>
</dbReference>
<protein>
    <submittedName>
        <fullName evidence="7">Pitrilysin family protein</fullName>
    </submittedName>
</protein>
<dbReference type="InterPro" id="IPR011765">
    <property type="entry name" value="Pept_M16_N"/>
</dbReference>
<feature type="chain" id="PRO_5045172447" evidence="4">
    <location>
        <begin position="25"/>
        <end position="927"/>
    </location>
</feature>
<evidence type="ECO:0000256" key="2">
    <source>
        <dbReference type="ARBA" id="ARBA00007261"/>
    </source>
</evidence>
<sequence length="927" mass="102172">MQIKPSVAAILAAFALAGSPAAFANTPAATTTASSASVQKVTTVEGITEYRLANGLRVLLAPDASKATTTVNLTYLVGSRHENYGETGMAHLLEHMTFKGTPNRGNIMQELGKRGMDFNGTTFFDRTNYYETFAASDDNLQWALEMEADRMVNSTIARKDLDTEFSVVRNELEMNDNSPKMALWSRLSSVAYDWHNYGKPTIGSRSDVENVSIDRLQAFYRKYYQPDNAVLVVAGKFDEAKTLALIEKQFGAIPKPSRALERTYTQDSVQDGAREVTVSRVGETTLLGALYHTSAGAHADAAAMAALSEILASTPNGRLHKTLVEGKKASGVESWNVALTEPGYILFWAELAKTQSSAEARKKMLDVIENIKQKPITETELKQAKASLLNGIDKTINDPRTLGVELSEAIAKGDWRLFFLQRDQIEALSVAEVQKVAENYFKESNRTFGQFVPTKTPNRITMPATPDVTKLVADYKGRAAAVEGEKFDSSPTNIDQRTQRFTLANGMKVAFTPKKTRGETVSGAIRLQLGELASLSGQRSYAAATAEMLSRGAGKLSRQQLQSKFDELKAKVSISGRGQHVDVQFETVRKNLPELLTVLRDVLRAPTFPATELEQMKTEQITSIQRDSVEPQPIALLAWHRHWNDYKKDDIRYTPDFTELLAETKALSLGGVKGFYQKFYGAQDGELSLVGDFDAKASEDQIKSLFGDWKAKNRYARIADPVNEPKADSKSIETPDKANAFYVASLPIKLNDQAADYPAMLLVQEVLGGGIKSRLLDRLRQKDGISYYAGSRLQVSSHETAGTLLLIAIYAPQNLPKLQAGVKEELERFVVNGISAEELADAKKGLLQQRQISRAEDSTLAAMHLDQLDRHRTMKFTAELDARIETVTLDDVNAAIKKYIDPARFAHVYAGDFAQAAKTTKTAAQGQ</sequence>
<gene>
    <name evidence="7" type="ORF">PZA18_01570</name>
</gene>
<organism evidence="7 8">
    <name type="scientific">Parachitinimonas caeni</name>
    <dbReference type="NCBI Taxonomy" id="3031301"/>
    <lineage>
        <taxon>Bacteria</taxon>
        <taxon>Pseudomonadati</taxon>
        <taxon>Pseudomonadota</taxon>
        <taxon>Betaproteobacteria</taxon>
        <taxon>Neisseriales</taxon>
        <taxon>Chitinibacteraceae</taxon>
        <taxon>Parachitinimonas</taxon>
    </lineage>
</organism>
<evidence type="ECO:0000259" key="5">
    <source>
        <dbReference type="Pfam" id="PF00675"/>
    </source>
</evidence>
<dbReference type="InterPro" id="IPR011249">
    <property type="entry name" value="Metalloenz_LuxS/M16"/>
</dbReference>
<feature type="domain" description="Peptidase M16 N-terminal" evidence="5">
    <location>
        <begin position="57"/>
        <end position="203"/>
    </location>
</feature>
<evidence type="ECO:0000256" key="1">
    <source>
        <dbReference type="ARBA" id="ARBA00001947"/>
    </source>
</evidence>
<feature type="domain" description="Peptidase M16 C-terminal" evidence="6">
    <location>
        <begin position="210"/>
        <end position="388"/>
    </location>
</feature>
<dbReference type="InterPro" id="IPR007863">
    <property type="entry name" value="Peptidase_M16_C"/>
</dbReference>
<dbReference type="Pfam" id="PF05193">
    <property type="entry name" value="Peptidase_M16_C"/>
    <property type="match status" value="2"/>
</dbReference>
<dbReference type="EMBL" id="JARRAF010000001">
    <property type="protein sequence ID" value="MDK2122731.1"/>
    <property type="molecule type" value="Genomic_DNA"/>
</dbReference>
<name>A0ABT7DRN9_9NEIS</name>
<keyword evidence="8" id="KW-1185">Reference proteome</keyword>
<evidence type="ECO:0000313" key="7">
    <source>
        <dbReference type="EMBL" id="MDK2122731.1"/>
    </source>
</evidence>
<dbReference type="PANTHER" id="PTHR11851:SF49">
    <property type="entry name" value="MITOCHONDRIAL-PROCESSING PEPTIDASE SUBUNIT ALPHA"/>
    <property type="match status" value="1"/>
</dbReference>
<evidence type="ECO:0000313" key="8">
    <source>
        <dbReference type="Proteomes" id="UP001172778"/>
    </source>
</evidence>
<evidence type="ECO:0000256" key="4">
    <source>
        <dbReference type="SAM" id="SignalP"/>
    </source>
</evidence>
<dbReference type="PROSITE" id="PS00143">
    <property type="entry name" value="INSULINASE"/>
    <property type="match status" value="1"/>
</dbReference>
<dbReference type="Gene3D" id="3.30.830.10">
    <property type="entry name" value="Metalloenzyme, LuxS/M16 peptidase-like"/>
    <property type="match status" value="4"/>
</dbReference>
<dbReference type="PANTHER" id="PTHR11851">
    <property type="entry name" value="METALLOPROTEASE"/>
    <property type="match status" value="1"/>
</dbReference>
<accession>A0ABT7DRN9</accession>
<dbReference type="RefSeq" id="WP_284099009.1">
    <property type="nucleotide sequence ID" value="NZ_JARRAF010000001.1"/>
</dbReference>
<proteinExistence type="inferred from homology"/>
<comment type="cofactor">
    <cofactor evidence="1">
        <name>Zn(2+)</name>
        <dbReference type="ChEBI" id="CHEBI:29105"/>
    </cofactor>
</comment>
<comment type="caution">
    <text evidence="7">The sequence shown here is derived from an EMBL/GenBank/DDBJ whole genome shotgun (WGS) entry which is preliminary data.</text>
</comment>